<evidence type="ECO:0000256" key="1">
    <source>
        <dbReference type="ARBA" id="ARBA00004496"/>
    </source>
</evidence>
<proteinExistence type="predicted"/>
<dbReference type="EMBL" id="AVCK01000012">
    <property type="protein sequence ID" value="KFN47100.1"/>
    <property type="molecule type" value="Genomic_DNA"/>
</dbReference>
<dbReference type="PRINTS" id="PR00040">
    <property type="entry name" value="HTHMERR"/>
</dbReference>
<dbReference type="Proteomes" id="UP000029393">
    <property type="component" value="Unassembled WGS sequence"/>
</dbReference>
<dbReference type="Gene3D" id="1.10.1660.10">
    <property type="match status" value="1"/>
</dbReference>
<comment type="subcellular location">
    <subcellularLocation>
        <location evidence="1">Cytoplasm</location>
    </subcellularLocation>
</comment>
<evidence type="ECO:0000256" key="2">
    <source>
        <dbReference type="ARBA" id="ARBA00022490"/>
    </source>
</evidence>
<dbReference type="eggNOG" id="COG0789">
    <property type="taxonomic scope" value="Bacteria"/>
</dbReference>
<gene>
    <name evidence="7" type="ORF">N787_02005</name>
</gene>
<name>A0A091BRZ2_9GAMM</name>
<evidence type="ECO:0000313" key="7">
    <source>
        <dbReference type="EMBL" id="KFN47100.1"/>
    </source>
</evidence>
<protein>
    <recommendedName>
        <fullName evidence="6">HTH merR-type domain-containing protein</fullName>
    </recommendedName>
</protein>
<dbReference type="STRING" id="1384056.N787_02005"/>
<dbReference type="Pfam" id="PF00376">
    <property type="entry name" value="MerR"/>
    <property type="match status" value="1"/>
</dbReference>
<dbReference type="PROSITE" id="PS00552">
    <property type="entry name" value="HTH_MERR_1"/>
    <property type="match status" value="1"/>
</dbReference>
<dbReference type="SMART" id="SM00422">
    <property type="entry name" value="HTH_MERR"/>
    <property type="match status" value="1"/>
</dbReference>
<dbReference type="GO" id="GO:0005507">
    <property type="term" value="F:copper ion binding"/>
    <property type="evidence" value="ECO:0007669"/>
    <property type="project" value="InterPro"/>
</dbReference>
<dbReference type="GO" id="GO:0003677">
    <property type="term" value="F:DNA binding"/>
    <property type="evidence" value="ECO:0007669"/>
    <property type="project" value="UniProtKB-KW"/>
</dbReference>
<feature type="domain" description="HTH merR-type" evidence="6">
    <location>
        <begin position="18"/>
        <end position="87"/>
    </location>
</feature>
<evidence type="ECO:0000256" key="4">
    <source>
        <dbReference type="ARBA" id="ARBA00023125"/>
    </source>
</evidence>
<keyword evidence="8" id="KW-1185">Reference proteome</keyword>
<evidence type="ECO:0000256" key="3">
    <source>
        <dbReference type="ARBA" id="ARBA00023015"/>
    </source>
</evidence>
<dbReference type="PANTHER" id="PTHR30204">
    <property type="entry name" value="REDOX-CYCLING DRUG-SENSING TRANSCRIPTIONAL ACTIVATOR SOXR"/>
    <property type="match status" value="1"/>
</dbReference>
<dbReference type="Pfam" id="PF09278">
    <property type="entry name" value="MerR-DNA-bind"/>
    <property type="match status" value="1"/>
</dbReference>
<reference evidence="7 8" key="1">
    <citation type="submission" date="2013-09" db="EMBL/GenBank/DDBJ databases">
        <title>Genome sequencing of Arenimonas metalli.</title>
        <authorList>
            <person name="Chen F."/>
            <person name="Wang G."/>
        </authorList>
    </citation>
    <scope>NUCLEOTIDE SEQUENCE [LARGE SCALE GENOMIC DNA]</scope>
    <source>
        <strain evidence="7 8">CF5-1</strain>
    </source>
</reference>
<evidence type="ECO:0000313" key="8">
    <source>
        <dbReference type="Proteomes" id="UP000029393"/>
    </source>
</evidence>
<accession>A0A091BRZ2</accession>
<dbReference type="GO" id="GO:0003700">
    <property type="term" value="F:DNA-binding transcription factor activity"/>
    <property type="evidence" value="ECO:0007669"/>
    <property type="project" value="InterPro"/>
</dbReference>
<dbReference type="InterPro" id="IPR000551">
    <property type="entry name" value="MerR-type_HTH_dom"/>
</dbReference>
<dbReference type="NCBIfam" id="TIGR02044">
    <property type="entry name" value="CueR"/>
    <property type="match status" value="1"/>
</dbReference>
<dbReference type="PATRIC" id="fig|1384056.3.peg.1020"/>
<keyword evidence="2" id="KW-0963">Cytoplasm</keyword>
<dbReference type="AlphaFoldDB" id="A0A091BRZ2"/>
<dbReference type="OrthoDB" id="9808480at2"/>
<dbReference type="GO" id="GO:0005737">
    <property type="term" value="C:cytoplasm"/>
    <property type="evidence" value="ECO:0007669"/>
    <property type="project" value="UniProtKB-SubCell"/>
</dbReference>
<dbReference type="SUPFAM" id="SSF46955">
    <property type="entry name" value="Putative DNA-binding domain"/>
    <property type="match status" value="1"/>
</dbReference>
<dbReference type="PROSITE" id="PS50937">
    <property type="entry name" value="HTH_MERR_2"/>
    <property type="match status" value="1"/>
</dbReference>
<dbReference type="InterPro" id="IPR047057">
    <property type="entry name" value="MerR_fam"/>
</dbReference>
<dbReference type="InterPro" id="IPR015358">
    <property type="entry name" value="Tscrpt_reg_MerR_DNA-bd"/>
</dbReference>
<comment type="caution">
    <text evidence="7">The sequence shown here is derived from an EMBL/GenBank/DDBJ whole genome shotgun (WGS) entry which is preliminary data.</text>
</comment>
<dbReference type="CDD" id="cd01108">
    <property type="entry name" value="HTH_CueR"/>
    <property type="match status" value="1"/>
</dbReference>
<dbReference type="GO" id="GO:0045893">
    <property type="term" value="P:positive regulation of DNA-templated transcription"/>
    <property type="evidence" value="ECO:0007669"/>
    <property type="project" value="InterPro"/>
</dbReference>
<dbReference type="RefSeq" id="WP_052575149.1">
    <property type="nucleotide sequence ID" value="NZ_AVCK01000012.1"/>
</dbReference>
<evidence type="ECO:0000259" key="6">
    <source>
        <dbReference type="PROSITE" id="PS50937"/>
    </source>
</evidence>
<evidence type="ECO:0000256" key="5">
    <source>
        <dbReference type="ARBA" id="ARBA00023163"/>
    </source>
</evidence>
<dbReference type="PANTHER" id="PTHR30204:SF94">
    <property type="entry name" value="HEAVY METAL-DEPENDENT TRANSCRIPTIONAL REGULATOR HI_0293-RELATED"/>
    <property type="match status" value="1"/>
</dbReference>
<keyword evidence="4" id="KW-0238">DNA-binding</keyword>
<dbReference type="InterPro" id="IPR009061">
    <property type="entry name" value="DNA-bd_dom_put_sf"/>
</dbReference>
<dbReference type="InterPro" id="IPR011789">
    <property type="entry name" value="CueR"/>
</dbReference>
<organism evidence="7 8">
    <name type="scientific">Arenimonas metalli CF5-1</name>
    <dbReference type="NCBI Taxonomy" id="1384056"/>
    <lineage>
        <taxon>Bacteria</taxon>
        <taxon>Pseudomonadati</taxon>
        <taxon>Pseudomonadota</taxon>
        <taxon>Gammaproteobacteria</taxon>
        <taxon>Lysobacterales</taxon>
        <taxon>Lysobacteraceae</taxon>
        <taxon>Arenimonas</taxon>
    </lineage>
</organism>
<keyword evidence="3" id="KW-0805">Transcription regulation</keyword>
<sequence length="163" mass="17692">MARHAIRPELSEAKGQGLHNIGEASALTGVSAKMIRHYESIGLVPPASRTFANYRLYNDADVHRLRFIKRARTLGFSMKQIEQLLGLWSDPARSSAEVKRLAQAHADELAARIAEMQAMQRTLQTLAAHCHGDARPECPILDDLAGPAPEGRAAGHAAPSCHG</sequence>
<keyword evidence="5" id="KW-0804">Transcription</keyword>